<keyword evidence="5" id="KW-1185">Reference proteome</keyword>
<dbReference type="EMBL" id="JACGCM010001902">
    <property type="protein sequence ID" value="KAF6147502.1"/>
    <property type="molecule type" value="Genomic_DNA"/>
</dbReference>
<evidence type="ECO:0000313" key="5">
    <source>
        <dbReference type="Proteomes" id="UP000541444"/>
    </source>
</evidence>
<protein>
    <recommendedName>
        <fullName evidence="3">Aminotransferase-like plant mobile domain-containing protein</fullName>
    </recommendedName>
</protein>
<gene>
    <name evidence="4" type="ORF">GIB67_021328</name>
</gene>
<evidence type="ECO:0000313" key="4">
    <source>
        <dbReference type="EMBL" id="KAF6147502.1"/>
    </source>
</evidence>
<feature type="coiled-coil region" evidence="1">
    <location>
        <begin position="155"/>
        <end position="225"/>
    </location>
</feature>
<evidence type="ECO:0000256" key="1">
    <source>
        <dbReference type="SAM" id="Coils"/>
    </source>
</evidence>
<feature type="domain" description="Aminotransferase-like plant mobile" evidence="3">
    <location>
        <begin position="64"/>
        <end position="118"/>
    </location>
</feature>
<comment type="caution">
    <text evidence="4">The sequence shown here is derived from an EMBL/GenBank/DDBJ whole genome shotgun (WGS) entry which is preliminary data.</text>
</comment>
<dbReference type="InterPro" id="IPR019557">
    <property type="entry name" value="AminoTfrase-like_pln_mobile"/>
</dbReference>
<keyword evidence="1" id="KW-0175">Coiled coil</keyword>
<accession>A0A7J7LY39</accession>
<dbReference type="Pfam" id="PF10536">
    <property type="entry name" value="PMD"/>
    <property type="match status" value="1"/>
</dbReference>
<feature type="region of interest" description="Disordered" evidence="2">
    <location>
        <begin position="1"/>
        <end position="27"/>
    </location>
</feature>
<evidence type="ECO:0000259" key="3">
    <source>
        <dbReference type="Pfam" id="PF10536"/>
    </source>
</evidence>
<sequence length="484" mass="55653">MNEDNVEAPPMSDPPQAEVSKKQKETAAPIDDTSLVVSACTTMLQHGTTIVRDLVMFAGLDRISEISYERYNAGLIFVICEHWQPETNTFYFSLGEMTLSLDDVQHLIGLSADGDVPITEGAASRIDGKQFTGYTTLLEMEVNVELPNVCEREQYLMLRDENKALVEQILALKEEVQMLKDQKKTLNDVVHEQYIKSFEELPAKLEKKTKECEALNEKNTKLVKDLRLQAAVDDCNTSLSRELAKKRREYKLLQYINAKLAEQLERQHPELVPIIASNHRWRAKYKFDTAIHDKKIETLRSQLIIVEEMKKTLEVEHYKWEACRQAMKKEFHGGELAEQDDPTFIKLFDQYDRLCTIAQQGPKGDYQGDFIVTGGNQGKIMKVRRANVVLKKKINKTLFQLYVKYHLDVRGVQGEDDNSAFRVPATIKHQSQNQFKKVINMFESLMTKDSAFWKTVFNQSLNTRFSSLGEKVYEQLRRACSYGG</sequence>
<name>A0A7J7LY39_9MAGN</name>
<dbReference type="AlphaFoldDB" id="A0A7J7LY39"/>
<dbReference type="Proteomes" id="UP000541444">
    <property type="component" value="Unassembled WGS sequence"/>
</dbReference>
<evidence type="ECO:0000256" key="2">
    <source>
        <dbReference type="SAM" id="MobiDB-lite"/>
    </source>
</evidence>
<organism evidence="4 5">
    <name type="scientific">Kingdonia uniflora</name>
    <dbReference type="NCBI Taxonomy" id="39325"/>
    <lineage>
        <taxon>Eukaryota</taxon>
        <taxon>Viridiplantae</taxon>
        <taxon>Streptophyta</taxon>
        <taxon>Embryophyta</taxon>
        <taxon>Tracheophyta</taxon>
        <taxon>Spermatophyta</taxon>
        <taxon>Magnoliopsida</taxon>
        <taxon>Ranunculales</taxon>
        <taxon>Circaeasteraceae</taxon>
        <taxon>Kingdonia</taxon>
    </lineage>
</organism>
<reference evidence="4 5" key="1">
    <citation type="journal article" date="2020" name="IScience">
        <title>Genome Sequencing of the Endangered Kingdonia uniflora (Circaeasteraceae, Ranunculales) Reveals Potential Mechanisms of Evolutionary Specialization.</title>
        <authorList>
            <person name="Sun Y."/>
            <person name="Deng T."/>
            <person name="Zhang A."/>
            <person name="Moore M.J."/>
            <person name="Landis J.B."/>
            <person name="Lin N."/>
            <person name="Zhang H."/>
            <person name="Zhang X."/>
            <person name="Huang J."/>
            <person name="Zhang X."/>
            <person name="Sun H."/>
            <person name="Wang H."/>
        </authorList>
    </citation>
    <scope>NUCLEOTIDE SEQUENCE [LARGE SCALE GENOMIC DNA]</scope>
    <source>
        <strain evidence="4">TB1705</strain>
        <tissue evidence="4">Leaf</tissue>
    </source>
</reference>
<proteinExistence type="predicted"/>